<feature type="transmembrane region" description="Helical" evidence="6">
    <location>
        <begin position="178"/>
        <end position="197"/>
    </location>
</feature>
<dbReference type="GO" id="GO:0030213">
    <property type="term" value="P:hyaluronan biosynthetic process"/>
    <property type="evidence" value="ECO:0007669"/>
    <property type="project" value="TreeGrafter"/>
</dbReference>
<evidence type="ECO:0000256" key="3">
    <source>
        <dbReference type="ARBA" id="ARBA00022676"/>
    </source>
</evidence>
<proteinExistence type="predicted"/>
<evidence type="ECO:0000256" key="1">
    <source>
        <dbReference type="ARBA" id="ARBA00004236"/>
    </source>
</evidence>
<dbReference type="Proteomes" id="UP000243528">
    <property type="component" value="Unassembled WGS sequence"/>
</dbReference>
<protein>
    <submittedName>
        <fullName evidence="7">Glycosyl transferase family 2</fullName>
    </submittedName>
</protein>
<comment type="caution">
    <text evidence="7">The sequence shown here is derived from an EMBL/GenBank/DDBJ whole genome shotgun (WGS) entry which is preliminary data.</text>
</comment>
<sequence length="264" mass="29878">MQRLLQAMSDQDVRAATGLPLTRNRSTWLPRVIDLEIASICLTYRAARSRMGSLTTCSGALSIYRADVVLDNLDDYTASAMVQGDDRRLTHYAQLRGKVVSVPEAVVHTDMPASVKGLYRQRIRWSSSHWHYTRWEVANLPTGPMLWACFHLILSVVVPASLAWTLVAAPLLGQEVRWQFLAYWTVACWLLNLKYAVGRPHMLARERWLTWLLGTPVLVAVHLVVLRPAMIHALFRLRSNSWGTRGAQVRGRYRGRPVPVLADA</sequence>
<dbReference type="PANTHER" id="PTHR22913:SF12">
    <property type="entry name" value="MANNURONAN SYNTHASE"/>
    <property type="match status" value="1"/>
</dbReference>
<keyword evidence="5 6" id="KW-0472">Membrane</keyword>
<evidence type="ECO:0000313" key="7">
    <source>
        <dbReference type="EMBL" id="PSL03133.1"/>
    </source>
</evidence>
<keyword evidence="2" id="KW-1003">Cell membrane</keyword>
<dbReference type="PANTHER" id="PTHR22913">
    <property type="entry name" value="HYALURONAN SYNTHASE"/>
    <property type="match status" value="1"/>
</dbReference>
<feature type="transmembrane region" description="Helical" evidence="6">
    <location>
        <begin position="209"/>
        <end position="235"/>
    </location>
</feature>
<keyword evidence="8" id="KW-1185">Reference proteome</keyword>
<dbReference type="Pfam" id="PF13641">
    <property type="entry name" value="Glyco_tranf_2_3"/>
    <property type="match status" value="1"/>
</dbReference>
<comment type="subcellular location">
    <subcellularLocation>
        <location evidence="1">Cell membrane</location>
    </subcellularLocation>
</comment>
<evidence type="ECO:0000256" key="2">
    <source>
        <dbReference type="ARBA" id="ARBA00022475"/>
    </source>
</evidence>
<dbReference type="GO" id="GO:0085029">
    <property type="term" value="P:extracellular matrix assembly"/>
    <property type="evidence" value="ECO:0007669"/>
    <property type="project" value="TreeGrafter"/>
</dbReference>
<reference evidence="7 8" key="1">
    <citation type="submission" date="2018-03" db="EMBL/GenBank/DDBJ databases">
        <title>Genomic Encyclopedia of Archaeal and Bacterial Type Strains, Phase II (KMG-II): from individual species to whole genera.</title>
        <authorList>
            <person name="Goeker M."/>
        </authorList>
    </citation>
    <scope>NUCLEOTIDE SEQUENCE [LARGE SCALE GENOMIC DNA]</scope>
    <source>
        <strain evidence="7 8">DSM 45211</strain>
    </source>
</reference>
<name>A0A2P8E0Y8_9ACTN</name>
<gene>
    <name evidence="7" type="ORF">CLV30_10845</name>
</gene>
<dbReference type="GO" id="GO:0005886">
    <property type="term" value="C:plasma membrane"/>
    <property type="evidence" value="ECO:0007669"/>
    <property type="project" value="UniProtKB-SubCell"/>
</dbReference>
<dbReference type="AlphaFoldDB" id="A0A2P8E0Y8"/>
<accession>A0A2P8E0Y8</accession>
<dbReference type="SUPFAM" id="SSF53448">
    <property type="entry name" value="Nucleotide-diphospho-sugar transferases"/>
    <property type="match status" value="1"/>
</dbReference>
<dbReference type="GO" id="GO:0050501">
    <property type="term" value="F:hyaluronan synthase activity"/>
    <property type="evidence" value="ECO:0007669"/>
    <property type="project" value="TreeGrafter"/>
</dbReference>
<evidence type="ECO:0000256" key="5">
    <source>
        <dbReference type="ARBA" id="ARBA00023136"/>
    </source>
</evidence>
<keyword evidence="6" id="KW-1133">Transmembrane helix</keyword>
<evidence type="ECO:0000256" key="6">
    <source>
        <dbReference type="SAM" id="Phobius"/>
    </source>
</evidence>
<evidence type="ECO:0000313" key="8">
    <source>
        <dbReference type="Proteomes" id="UP000243528"/>
    </source>
</evidence>
<feature type="transmembrane region" description="Helical" evidence="6">
    <location>
        <begin position="145"/>
        <end position="172"/>
    </location>
</feature>
<dbReference type="InterPro" id="IPR029044">
    <property type="entry name" value="Nucleotide-diphossugar_trans"/>
</dbReference>
<organism evidence="7 8">
    <name type="scientific">Haloactinopolyspora alba</name>
    <dbReference type="NCBI Taxonomy" id="648780"/>
    <lineage>
        <taxon>Bacteria</taxon>
        <taxon>Bacillati</taxon>
        <taxon>Actinomycetota</taxon>
        <taxon>Actinomycetes</taxon>
        <taxon>Jiangellales</taxon>
        <taxon>Jiangellaceae</taxon>
        <taxon>Haloactinopolyspora</taxon>
    </lineage>
</organism>
<keyword evidence="4 7" id="KW-0808">Transferase</keyword>
<evidence type="ECO:0000256" key="4">
    <source>
        <dbReference type="ARBA" id="ARBA00022679"/>
    </source>
</evidence>
<keyword evidence="6" id="KW-0812">Transmembrane</keyword>
<keyword evidence="3" id="KW-0328">Glycosyltransferase</keyword>
<dbReference type="EMBL" id="PYGE01000008">
    <property type="protein sequence ID" value="PSL03133.1"/>
    <property type="molecule type" value="Genomic_DNA"/>
</dbReference>